<dbReference type="EMBL" id="JADHEI010000033">
    <property type="protein sequence ID" value="MBF2735316.1"/>
    <property type="molecule type" value="Genomic_DNA"/>
</dbReference>
<dbReference type="InterPro" id="IPR005358">
    <property type="entry name" value="Puta_zinc/iron-chelating_dom"/>
</dbReference>
<sequence>MAKKLYDCGQCPGYCCCYPIIETTVADIQRLAKFLGLSESDVRKEYIVKESPRRNKLRMRHDKLFGTDTCVFFDQDKRRCTIYAGRPQICRDHPGPKPNLAGDEPGTRCEWYDRMRIEQAMAGKGKKVIMLKQLPWTIDGDYPLYDNNARVTAVLDSYALGDGVVR</sequence>
<evidence type="ECO:0000313" key="2">
    <source>
        <dbReference type="Proteomes" id="UP000604381"/>
    </source>
</evidence>
<dbReference type="Proteomes" id="UP000604381">
    <property type="component" value="Unassembled WGS sequence"/>
</dbReference>
<proteinExistence type="predicted"/>
<dbReference type="PANTHER" id="PTHR35866:SF1">
    <property type="entry name" value="YKGJ FAMILY CYSTEINE CLUSTER PROTEIN"/>
    <property type="match status" value="1"/>
</dbReference>
<organism evidence="1 2">
    <name type="scientific">Candidatus Amphirhobacter heronislandensis</name>
    <dbReference type="NCBI Taxonomy" id="1732024"/>
    <lineage>
        <taxon>Bacteria</taxon>
        <taxon>Pseudomonadati</taxon>
        <taxon>Pseudomonadota</taxon>
        <taxon>Gammaproteobacteria</taxon>
        <taxon>Candidatus Tethybacterales</taxon>
        <taxon>Candidatus Tethybacteraceae</taxon>
        <taxon>Candidatus Amphirhobacter</taxon>
    </lineage>
</organism>
<gene>
    <name evidence="1" type="ORF">ISN26_04425</name>
</gene>
<dbReference type="PANTHER" id="PTHR35866">
    <property type="entry name" value="PUTATIVE-RELATED"/>
    <property type="match status" value="1"/>
</dbReference>
<evidence type="ECO:0000313" key="1">
    <source>
        <dbReference type="EMBL" id="MBF2735316.1"/>
    </source>
</evidence>
<protein>
    <submittedName>
        <fullName evidence="1">YkgJ family cysteine cluster protein</fullName>
    </submittedName>
</protein>
<reference evidence="1" key="1">
    <citation type="submission" date="2020-10" db="EMBL/GenBank/DDBJ databases">
        <title>An improved Amphimedon queenslandica hologenome assembly reveals how three proteobacterial symbionts can extend the metabolic phenotypic of their marine sponge host.</title>
        <authorList>
            <person name="Degnan B."/>
            <person name="Degnan S."/>
            <person name="Xiang X."/>
        </authorList>
    </citation>
    <scope>NUCLEOTIDE SEQUENCE</scope>
    <source>
        <strain evidence="1">AqS2</strain>
    </source>
</reference>
<keyword evidence="2" id="KW-1185">Reference proteome</keyword>
<dbReference type="AlphaFoldDB" id="A0A930UGG0"/>
<dbReference type="Pfam" id="PF03692">
    <property type="entry name" value="CxxCxxCC"/>
    <property type="match status" value="1"/>
</dbReference>
<accession>A0A930UGG0</accession>
<comment type="caution">
    <text evidence="1">The sequence shown here is derived from an EMBL/GenBank/DDBJ whole genome shotgun (WGS) entry which is preliminary data.</text>
</comment>
<name>A0A930UGG0_9GAMM</name>